<dbReference type="KEGG" id="alus:STSP2_02093"/>
<comment type="subcellular location">
    <subcellularLocation>
        <location evidence="1">Cytoplasm</location>
    </subcellularLocation>
</comment>
<dbReference type="GO" id="GO:0003676">
    <property type="term" value="F:nucleic acid binding"/>
    <property type="evidence" value="ECO:0007669"/>
    <property type="project" value="InterPro"/>
</dbReference>
<dbReference type="OrthoDB" id="9805039at2"/>
<dbReference type="PANTHER" id="PTHR11544">
    <property type="entry name" value="COLD SHOCK DOMAIN CONTAINING PROTEINS"/>
    <property type="match status" value="1"/>
</dbReference>
<evidence type="ECO:0000313" key="4">
    <source>
        <dbReference type="EMBL" id="AQT68916.1"/>
    </source>
</evidence>
<keyword evidence="5" id="KW-1185">Reference proteome</keyword>
<dbReference type="InterPro" id="IPR012156">
    <property type="entry name" value="Cold_shock_CspA"/>
</dbReference>
<dbReference type="Gene3D" id="2.40.50.140">
    <property type="entry name" value="Nucleic acid-binding proteins"/>
    <property type="match status" value="1"/>
</dbReference>
<dbReference type="PROSITE" id="PS51857">
    <property type="entry name" value="CSD_2"/>
    <property type="match status" value="1"/>
</dbReference>
<dbReference type="GO" id="GO:0005829">
    <property type="term" value="C:cytosol"/>
    <property type="evidence" value="ECO:0007669"/>
    <property type="project" value="UniProtKB-ARBA"/>
</dbReference>
<dbReference type="CDD" id="cd04458">
    <property type="entry name" value="CSP_CDS"/>
    <property type="match status" value="1"/>
</dbReference>
<dbReference type="PRINTS" id="PR00050">
    <property type="entry name" value="COLDSHOCK"/>
</dbReference>
<dbReference type="SMART" id="SM00357">
    <property type="entry name" value="CSP"/>
    <property type="match status" value="1"/>
</dbReference>
<sequence length="84" mass="9674">MAKGKVKWFDPKKGYGFVLNDEGEDVFVHYTSIIGDGFRCLRNGQTVEYDEIESDKGLQGRQVRIDELKQAMSERSVPEPEFEE</sequence>
<dbReference type="InterPro" id="IPR012340">
    <property type="entry name" value="NA-bd_OB-fold"/>
</dbReference>
<dbReference type="PIRSF" id="PIRSF002599">
    <property type="entry name" value="Cold_shock_A"/>
    <property type="match status" value="1"/>
</dbReference>
<gene>
    <name evidence="4" type="primary">csp_1</name>
    <name evidence="4" type="ORF">STSP2_02093</name>
</gene>
<proteinExistence type="predicted"/>
<dbReference type="EMBL" id="CP019791">
    <property type="protein sequence ID" value="AQT68916.1"/>
    <property type="molecule type" value="Genomic_DNA"/>
</dbReference>
<dbReference type="SUPFAM" id="SSF50249">
    <property type="entry name" value="Nucleic acid-binding proteins"/>
    <property type="match status" value="1"/>
</dbReference>
<dbReference type="InterPro" id="IPR011129">
    <property type="entry name" value="CSD"/>
</dbReference>
<evidence type="ECO:0000259" key="3">
    <source>
        <dbReference type="PROSITE" id="PS51857"/>
    </source>
</evidence>
<evidence type="ECO:0000256" key="2">
    <source>
        <dbReference type="ARBA" id="ARBA00022490"/>
    </source>
</evidence>
<evidence type="ECO:0000256" key="1">
    <source>
        <dbReference type="ARBA" id="ARBA00004496"/>
    </source>
</evidence>
<keyword evidence="2" id="KW-0963">Cytoplasm</keyword>
<dbReference type="Proteomes" id="UP000189674">
    <property type="component" value="Chromosome"/>
</dbReference>
<name>A0A1U9NN30_9BACT</name>
<dbReference type="Pfam" id="PF00313">
    <property type="entry name" value="CSD"/>
    <property type="match status" value="1"/>
</dbReference>
<dbReference type="AlphaFoldDB" id="A0A1U9NN30"/>
<dbReference type="STRING" id="1936003.STSP2_02093"/>
<dbReference type="InterPro" id="IPR050181">
    <property type="entry name" value="Cold_shock_domain"/>
</dbReference>
<feature type="domain" description="CSD" evidence="3">
    <location>
        <begin position="1"/>
        <end position="65"/>
    </location>
</feature>
<accession>A0A1U9NN30</accession>
<dbReference type="InterPro" id="IPR002059">
    <property type="entry name" value="CSP_DNA-bd"/>
</dbReference>
<evidence type="ECO:0000313" key="5">
    <source>
        <dbReference type="Proteomes" id="UP000189674"/>
    </source>
</evidence>
<reference evidence="5" key="1">
    <citation type="submission" date="2017-02" db="EMBL/GenBank/DDBJ databases">
        <title>Comparative genomics and description of representatives of a novel lineage of planctomycetes thriving in anoxic sediments.</title>
        <authorList>
            <person name="Spring S."/>
            <person name="Bunk B."/>
            <person name="Sproer C."/>
        </authorList>
    </citation>
    <scope>NUCLEOTIDE SEQUENCE [LARGE SCALE GENOMIC DNA]</scope>
    <source>
        <strain evidence="5">ST-NAGAB-D1</strain>
    </source>
</reference>
<protein>
    <submittedName>
        <fullName evidence="4">Cold shock-like protein</fullName>
    </submittedName>
</protein>
<organism evidence="4 5">
    <name type="scientific">Anaerohalosphaera lusitana</name>
    <dbReference type="NCBI Taxonomy" id="1936003"/>
    <lineage>
        <taxon>Bacteria</taxon>
        <taxon>Pseudomonadati</taxon>
        <taxon>Planctomycetota</taxon>
        <taxon>Phycisphaerae</taxon>
        <taxon>Sedimentisphaerales</taxon>
        <taxon>Anaerohalosphaeraceae</taxon>
        <taxon>Anaerohalosphaera</taxon>
    </lineage>
</organism>